<reference evidence="2 3" key="1">
    <citation type="submission" date="2024-07" db="EMBL/GenBank/DDBJ databases">
        <title>Draft sequence of the Neodothiora populina.</title>
        <authorList>
            <person name="Drown D.D."/>
            <person name="Schuette U.S."/>
            <person name="Buechlein A.B."/>
            <person name="Rusch D.R."/>
            <person name="Winton L.W."/>
            <person name="Adams G.A."/>
        </authorList>
    </citation>
    <scope>NUCLEOTIDE SEQUENCE [LARGE SCALE GENOMIC DNA]</scope>
    <source>
        <strain evidence="2 3">CPC 39397</strain>
    </source>
</reference>
<dbReference type="GeneID" id="95976147"/>
<sequence length="195" mass="21169">MQVFTRARPCLRQANFNTIRTIRYASTTTTAPSPSPAPPAPALLLKMREDLKTAMRAKDTARLNVLRGVFAEITNAAKTSNPVNTDMQLLSLLRKRSSQSAQAAKEFEDAGRSDLKDKEEAAISILEAYSGSVETVGVQEIRNVVVSAIKVLQEQGKKLNQGEIMKSLLGPNGAFEGKNVEKAEVAKVVKEVLAT</sequence>
<keyword evidence="3" id="KW-1185">Reference proteome</keyword>
<dbReference type="RefSeq" id="XP_069198267.1">
    <property type="nucleotide sequence ID" value="XM_069341759.1"/>
</dbReference>
<evidence type="ECO:0000256" key="1">
    <source>
        <dbReference type="RuleBase" id="RU365099"/>
    </source>
</evidence>
<dbReference type="Pfam" id="PF09424">
    <property type="entry name" value="YqeY"/>
    <property type="match status" value="1"/>
</dbReference>
<comment type="subcellular location">
    <subcellularLocation>
        <location evidence="1">Mitochondrion</location>
    </subcellularLocation>
</comment>
<evidence type="ECO:0000313" key="3">
    <source>
        <dbReference type="Proteomes" id="UP001562354"/>
    </source>
</evidence>
<gene>
    <name evidence="1" type="primary">AIM41</name>
    <name evidence="2" type="ORF">AAFC00_002445</name>
</gene>
<protein>
    <recommendedName>
        <fullName evidence="1">Altered inheritance of mitochondria protein 41</fullName>
    </recommendedName>
</protein>
<name>A0ABR3P748_9PEZI</name>
<dbReference type="PANTHER" id="PTHR28055">
    <property type="entry name" value="ALTERED INHERITANCE OF MITOCHONDRIA PROTEIN 41, MITOCHONDRIAL"/>
    <property type="match status" value="1"/>
</dbReference>
<keyword evidence="1" id="KW-0496">Mitochondrion</keyword>
<dbReference type="InterPro" id="IPR019004">
    <property type="entry name" value="YqeY/Aim41"/>
</dbReference>
<dbReference type="Gene3D" id="1.10.1510.10">
    <property type="entry name" value="Uncharacterised protein YqeY/AIM41 PF09424, N-terminal domain"/>
    <property type="match status" value="1"/>
</dbReference>
<evidence type="ECO:0000313" key="2">
    <source>
        <dbReference type="EMBL" id="KAL1301991.1"/>
    </source>
</evidence>
<dbReference type="Proteomes" id="UP001562354">
    <property type="component" value="Unassembled WGS sequence"/>
</dbReference>
<dbReference type="SUPFAM" id="SSF89095">
    <property type="entry name" value="GatB/YqeY motif"/>
    <property type="match status" value="1"/>
</dbReference>
<organism evidence="2 3">
    <name type="scientific">Neodothiora populina</name>
    <dbReference type="NCBI Taxonomy" id="2781224"/>
    <lineage>
        <taxon>Eukaryota</taxon>
        <taxon>Fungi</taxon>
        <taxon>Dikarya</taxon>
        <taxon>Ascomycota</taxon>
        <taxon>Pezizomycotina</taxon>
        <taxon>Dothideomycetes</taxon>
        <taxon>Dothideomycetidae</taxon>
        <taxon>Dothideales</taxon>
        <taxon>Dothioraceae</taxon>
        <taxon>Neodothiora</taxon>
    </lineage>
</organism>
<dbReference type="PANTHER" id="PTHR28055:SF1">
    <property type="entry name" value="ALTERED INHERITANCE OF MITOCHONDRIA PROTEIN 41, MITOCHONDRIAL"/>
    <property type="match status" value="1"/>
</dbReference>
<comment type="similarity">
    <text evidence="1">Belongs to the AIM41 family.</text>
</comment>
<comment type="caution">
    <text evidence="2">The sequence shown here is derived from an EMBL/GenBank/DDBJ whole genome shotgun (WGS) entry which is preliminary data.</text>
</comment>
<proteinExistence type="inferred from homology"/>
<dbReference type="InterPro" id="IPR003789">
    <property type="entry name" value="Asn/Gln_tRNA_amidoTrase-B-like"/>
</dbReference>
<accession>A0ABR3P748</accession>
<dbReference type="EMBL" id="JBFMKM010000012">
    <property type="protein sequence ID" value="KAL1301991.1"/>
    <property type="molecule type" value="Genomic_DNA"/>
</dbReference>
<dbReference type="InterPro" id="IPR042184">
    <property type="entry name" value="YqeY/Aim41_N"/>
</dbReference>